<dbReference type="RefSeq" id="WP_100788577.1">
    <property type="nucleotide sequence ID" value="NZ_NPDU01000137.1"/>
</dbReference>
<dbReference type="Proteomes" id="UP000232149">
    <property type="component" value="Unassembled WGS sequence"/>
</dbReference>
<organism evidence="1 2">
    <name type="scientific">Leptospira adleri</name>
    <dbReference type="NCBI Taxonomy" id="2023186"/>
    <lineage>
        <taxon>Bacteria</taxon>
        <taxon>Pseudomonadati</taxon>
        <taxon>Spirochaetota</taxon>
        <taxon>Spirochaetia</taxon>
        <taxon>Leptospirales</taxon>
        <taxon>Leptospiraceae</taxon>
        <taxon>Leptospira</taxon>
    </lineage>
</organism>
<reference evidence="1 2" key="1">
    <citation type="submission" date="2017-07" db="EMBL/GenBank/DDBJ databases">
        <title>Leptospira spp. isolated from tropical soils.</title>
        <authorList>
            <person name="Thibeaux R."/>
            <person name="Iraola G."/>
            <person name="Ferres I."/>
            <person name="Bierque E."/>
            <person name="Girault D."/>
            <person name="Soupe-Gilbert M.-E."/>
            <person name="Picardeau M."/>
            <person name="Goarant C."/>
        </authorList>
    </citation>
    <scope>NUCLEOTIDE SEQUENCE [LARGE SCALE GENOMIC DNA]</scope>
    <source>
        <strain evidence="1 2">FH2-B-D1</strain>
    </source>
</reference>
<dbReference type="EMBL" id="NPDU01000137">
    <property type="protein sequence ID" value="PJZ59458.1"/>
    <property type="molecule type" value="Genomic_DNA"/>
</dbReference>
<proteinExistence type="predicted"/>
<accession>A0ABX4NRM2</accession>
<gene>
    <name evidence="1" type="ORF">CH376_23610</name>
</gene>
<protein>
    <submittedName>
        <fullName evidence="1">Uncharacterized protein</fullName>
    </submittedName>
</protein>
<keyword evidence="2" id="KW-1185">Reference proteome</keyword>
<comment type="caution">
    <text evidence="1">The sequence shown here is derived from an EMBL/GenBank/DDBJ whole genome shotgun (WGS) entry which is preliminary data.</text>
</comment>
<sequence length="236" mass="28461">MTEAEIISEIKSGPHCRMIVRPNEYQEQVIHQLSEIKELLENSIVRFRGWDFPHIDRENMTFGNNYLGSYDKWRRSEMWRFYQSGQFIYLFQFHEDFLDKEFATRIYYQHKNNPKFEEKGYVDFIMLLSTIAEIYELTYRLLSKNLLQRSCTIIFSMIDVSGRLLSTIDPGRSLLPKYQATETNLEFNKTYDIDDFSDIETITIQCVKWFYERFGWHQPSEILLKNELLEIRSKSF</sequence>
<name>A0ABX4NRM2_9LEPT</name>
<evidence type="ECO:0000313" key="2">
    <source>
        <dbReference type="Proteomes" id="UP000232149"/>
    </source>
</evidence>
<evidence type="ECO:0000313" key="1">
    <source>
        <dbReference type="EMBL" id="PJZ59458.1"/>
    </source>
</evidence>